<name>A0A139SR52_9BACT</name>
<reference evidence="3 4" key="1">
    <citation type="submission" date="2016-02" db="EMBL/GenBank/DDBJ databases">
        <authorList>
            <person name="Wen L."/>
            <person name="He K."/>
            <person name="Yang H."/>
        </authorList>
    </citation>
    <scope>NUCLEOTIDE SEQUENCE [LARGE SCALE GENOMIC DNA]</scope>
    <source>
        <strain evidence="3 4">CV41</strain>
    </source>
</reference>
<evidence type="ECO:0000256" key="2">
    <source>
        <dbReference type="HAMAP-Rule" id="MF_00048"/>
    </source>
</evidence>
<evidence type="ECO:0000313" key="3">
    <source>
        <dbReference type="EMBL" id="KXU36931.1"/>
    </source>
</evidence>
<dbReference type="InterPro" id="IPR003509">
    <property type="entry name" value="UPF0102_YraN-like"/>
</dbReference>
<dbReference type="HAMAP" id="MF_00048">
    <property type="entry name" value="UPF0102"/>
    <property type="match status" value="1"/>
</dbReference>
<organism evidence="3 4">
    <name type="scientific">Cephaloticoccus capnophilus</name>
    <dbReference type="NCBI Taxonomy" id="1548208"/>
    <lineage>
        <taxon>Bacteria</taxon>
        <taxon>Pseudomonadati</taxon>
        <taxon>Verrucomicrobiota</taxon>
        <taxon>Opitutia</taxon>
        <taxon>Opitutales</taxon>
        <taxon>Opitutaceae</taxon>
        <taxon>Cephaloticoccus</taxon>
    </lineage>
</organism>
<dbReference type="SUPFAM" id="SSF52980">
    <property type="entry name" value="Restriction endonuclease-like"/>
    <property type="match status" value="1"/>
</dbReference>
<evidence type="ECO:0000313" key="4">
    <source>
        <dbReference type="Proteomes" id="UP000071392"/>
    </source>
</evidence>
<dbReference type="PANTHER" id="PTHR34039:SF1">
    <property type="entry name" value="UPF0102 PROTEIN YRAN"/>
    <property type="match status" value="1"/>
</dbReference>
<sequence length="138" mass="15248">MGGRGERLARAHLKACGYRILAVNWRSPSDRRDEIDLVVLDGEVLVFVEVKTRAAAALVSGRYAVDARKKRALRRSTYAYLRGLRKAPRSVRFDVVEVVLPKPDSGGGTGEPLIRHFKALPLFPKTLRLPGGEGLRGD</sequence>
<dbReference type="AlphaFoldDB" id="A0A139SR52"/>
<protein>
    <recommendedName>
        <fullName evidence="2">UPF0102 protein AXK12_02560</fullName>
    </recommendedName>
</protein>
<dbReference type="GO" id="GO:0003676">
    <property type="term" value="F:nucleic acid binding"/>
    <property type="evidence" value="ECO:0007669"/>
    <property type="project" value="InterPro"/>
</dbReference>
<dbReference type="Gene3D" id="3.40.1350.10">
    <property type="match status" value="1"/>
</dbReference>
<comment type="similarity">
    <text evidence="1 2">Belongs to the UPF0102 family.</text>
</comment>
<dbReference type="PANTHER" id="PTHR34039">
    <property type="entry name" value="UPF0102 PROTEIN YRAN"/>
    <property type="match status" value="1"/>
</dbReference>
<evidence type="ECO:0000256" key="1">
    <source>
        <dbReference type="ARBA" id="ARBA00006738"/>
    </source>
</evidence>
<dbReference type="EMBL" id="LSZP01000018">
    <property type="protein sequence ID" value="KXU36931.1"/>
    <property type="molecule type" value="Genomic_DNA"/>
</dbReference>
<dbReference type="InterPro" id="IPR011335">
    <property type="entry name" value="Restrct_endonuc-II-like"/>
</dbReference>
<dbReference type="InterPro" id="IPR011856">
    <property type="entry name" value="tRNA_endonuc-like_dom_sf"/>
</dbReference>
<dbReference type="Proteomes" id="UP000071392">
    <property type="component" value="Unassembled WGS sequence"/>
</dbReference>
<accession>A0A139SR52</accession>
<proteinExistence type="inferred from homology"/>
<gene>
    <name evidence="3" type="ORF">AXK12_02560</name>
</gene>
<comment type="caution">
    <text evidence="3">The sequence shown here is derived from an EMBL/GenBank/DDBJ whole genome shotgun (WGS) entry which is preliminary data.</text>
</comment>
<dbReference type="Pfam" id="PF02021">
    <property type="entry name" value="UPF0102"/>
    <property type="match status" value="1"/>
</dbReference>
<keyword evidence="4" id="KW-1185">Reference proteome</keyword>